<dbReference type="SUPFAM" id="SSF56112">
    <property type="entry name" value="Protein kinase-like (PK-like)"/>
    <property type="match status" value="1"/>
</dbReference>
<dbReference type="AlphaFoldDB" id="N6Z722"/>
<dbReference type="Gene3D" id="3.30.200.20">
    <property type="entry name" value="Phosphorylase Kinase, domain 1"/>
    <property type="match status" value="1"/>
</dbReference>
<keyword evidence="2 3" id="KW-0418">Kinase</keyword>
<organism evidence="3 4">
    <name type="scientific">Thauera linaloolentis (strain DSM 12138 / JCM 21573 / CCUG 41526 / CIP 105981 / IAM 15112 / NBRC 102519 / 47Lol)</name>
    <dbReference type="NCBI Taxonomy" id="1123367"/>
    <lineage>
        <taxon>Bacteria</taxon>
        <taxon>Pseudomonadati</taxon>
        <taxon>Pseudomonadota</taxon>
        <taxon>Betaproteobacteria</taxon>
        <taxon>Rhodocyclales</taxon>
        <taxon>Zoogloeaceae</taxon>
        <taxon>Thauera</taxon>
    </lineage>
</organism>
<name>N6Z722_THAL4</name>
<proteinExistence type="inferred from homology"/>
<evidence type="ECO:0000313" key="4">
    <source>
        <dbReference type="Proteomes" id="UP000013232"/>
    </source>
</evidence>
<dbReference type="EMBL" id="AMXE01000003">
    <property type="protein sequence ID" value="ENO90347.1"/>
    <property type="molecule type" value="Genomic_DNA"/>
</dbReference>
<dbReference type="eggNOG" id="COG3001">
    <property type="taxonomic scope" value="Bacteria"/>
</dbReference>
<dbReference type="InterPro" id="IPR016477">
    <property type="entry name" value="Fructo-/Ketosamine-3-kinase"/>
</dbReference>
<dbReference type="GO" id="GO:0016301">
    <property type="term" value="F:kinase activity"/>
    <property type="evidence" value="ECO:0007669"/>
    <property type="project" value="UniProtKB-UniRule"/>
</dbReference>
<dbReference type="InterPro" id="IPR011009">
    <property type="entry name" value="Kinase-like_dom_sf"/>
</dbReference>
<comment type="caution">
    <text evidence="3">The sequence shown here is derived from an EMBL/GenBank/DDBJ whole genome shotgun (WGS) entry which is preliminary data.</text>
</comment>
<dbReference type="STRING" id="1123367.GCA_000621305_01863"/>
<dbReference type="PANTHER" id="PTHR12149">
    <property type="entry name" value="FRUCTOSAMINE 3 KINASE-RELATED PROTEIN"/>
    <property type="match status" value="1"/>
</dbReference>
<dbReference type="OrthoDB" id="5291879at2"/>
<sequence>MNHPALPAIESAIRQLAGNRFRIRSAHSSGNGPSLTVADGSAKYFVKLGAIDRLPMFEAEIDGLLALASTGCFRTPAPIACGSGEDSGEAFLVLEHLELHPLQSAEHGIRFADALVALHQTTGPRFGWRCDNFIGGTPQHNAWADNWALFFTEHRLRPQFALARSKGFSGELQKQGERLFDRVPALFLDYRPRESLLHGDLWHGNAAVLADGTPAIFDPATHYGDRESDIAMSELFGGFPGSFYARYRAGWALDEGYEARKLLYGLYHMLNHLNLFGRGYLGEALRLATRLNAALSMWNH</sequence>
<keyword evidence="4" id="KW-1185">Reference proteome</keyword>
<comment type="similarity">
    <text evidence="1 2">Belongs to the fructosamine kinase family.</text>
</comment>
<dbReference type="Gene3D" id="3.90.1200.10">
    <property type="match status" value="1"/>
</dbReference>
<accession>N6Z722</accession>
<dbReference type="RefSeq" id="WP_004332955.1">
    <property type="nucleotide sequence ID" value="NZ_AMXE01000003.1"/>
</dbReference>
<dbReference type="PIRSF" id="PIRSF006221">
    <property type="entry name" value="Ketosamine-3-kinase"/>
    <property type="match status" value="1"/>
</dbReference>
<gene>
    <name evidence="3" type="ORF">C666_01695</name>
</gene>
<protein>
    <submittedName>
        <fullName evidence="3">Fructosamine kinase</fullName>
    </submittedName>
</protein>
<dbReference type="PANTHER" id="PTHR12149:SF8">
    <property type="entry name" value="PROTEIN-RIBULOSAMINE 3-KINASE"/>
    <property type="match status" value="1"/>
</dbReference>
<dbReference type="Pfam" id="PF03881">
    <property type="entry name" value="Fructosamin_kin"/>
    <property type="match status" value="1"/>
</dbReference>
<evidence type="ECO:0000313" key="3">
    <source>
        <dbReference type="EMBL" id="ENO90347.1"/>
    </source>
</evidence>
<evidence type="ECO:0000256" key="2">
    <source>
        <dbReference type="PIRNR" id="PIRNR006221"/>
    </source>
</evidence>
<keyword evidence="2" id="KW-0808">Transferase</keyword>
<evidence type="ECO:0000256" key="1">
    <source>
        <dbReference type="ARBA" id="ARBA00009460"/>
    </source>
</evidence>
<dbReference type="Proteomes" id="UP000013232">
    <property type="component" value="Unassembled WGS sequence"/>
</dbReference>
<reference evidence="3 4" key="1">
    <citation type="submission" date="2012-09" db="EMBL/GenBank/DDBJ databases">
        <title>Draft Genome Sequences of 6 Strains from Genus Thauera.</title>
        <authorList>
            <person name="Liu B."/>
            <person name="Shapleigh J.P."/>
            <person name="Frostegard A.H."/>
        </authorList>
    </citation>
    <scope>NUCLEOTIDE SEQUENCE [LARGE SCALE GENOMIC DNA]</scope>
    <source>
        <strain evidence="4">47Lol / DSM 12138</strain>
    </source>
</reference>